<proteinExistence type="predicted"/>
<dbReference type="InterPro" id="IPR002525">
    <property type="entry name" value="Transp_IS110-like_N"/>
</dbReference>
<dbReference type="RefSeq" id="WP_344663319.1">
    <property type="nucleotide sequence ID" value="NZ_BAAAQM010000123.1"/>
</dbReference>
<evidence type="ECO:0000313" key="4">
    <source>
        <dbReference type="Proteomes" id="UP001499854"/>
    </source>
</evidence>
<name>A0ABP5EYE3_9ACTN</name>
<dbReference type="InterPro" id="IPR047650">
    <property type="entry name" value="Transpos_IS110"/>
</dbReference>
<dbReference type="NCBIfam" id="NF033542">
    <property type="entry name" value="transpos_IS110"/>
    <property type="match status" value="1"/>
</dbReference>
<evidence type="ECO:0000259" key="1">
    <source>
        <dbReference type="Pfam" id="PF01548"/>
    </source>
</evidence>
<feature type="domain" description="Transposase IS116/IS110/IS902 C-terminal" evidence="2">
    <location>
        <begin position="285"/>
        <end position="363"/>
    </location>
</feature>
<dbReference type="Proteomes" id="UP001499854">
    <property type="component" value="Unassembled WGS sequence"/>
</dbReference>
<dbReference type="PANTHER" id="PTHR33055:SF15">
    <property type="entry name" value="TRANSPOSASE-RELATED"/>
    <property type="match status" value="1"/>
</dbReference>
<organism evidence="3 4">
    <name type="scientific">Catenulispora subtropica</name>
    <dbReference type="NCBI Taxonomy" id="450798"/>
    <lineage>
        <taxon>Bacteria</taxon>
        <taxon>Bacillati</taxon>
        <taxon>Actinomycetota</taxon>
        <taxon>Actinomycetes</taxon>
        <taxon>Catenulisporales</taxon>
        <taxon>Catenulisporaceae</taxon>
        <taxon>Catenulispora</taxon>
    </lineage>
</organism>
<gene>
    <name evidence="3" type="ORF">GCM10009838_89090</name>
</gene>
<keyword evidence="4" id="KW-1185">Reference proteome</keyword>
<reference evidence="4" key="1">
    <citation type="journal article" date="2019" name="Int. J. Syst. Evol. Microbiol.">
        <title>The Global Catalogue of Microorganisms (GCM) 10K type strain sequencing project: providing services to taxonomists for standard genome sequencing and annotation.</title>
        <authorList>
            <consortium name="The Broad Institute Genomics Platform"/>
            <consortium name="The Broad Institute Genome Sequencing Center for Infectious Disease"/>
            <person name="Wu L."/>
            <person name="Ma J."/>
        </authorList>
    </citation>
    <scope>NUCLEOTIDE SEQUENCE [LARGE SCALE GENOMIC DNA]</scope>
    <source>
        <strain evidence="4">JCM 16013</strain>
    </source>
</reference>
<accession>A0ABP5EYE3</accession>
<feature type="domain" description="Transposase IS110-like N-terminal" evidence="1">
    <location>
        <begin position="22"/>
        <end position="172"/>
    </location>
</feature>
<dbReference type="Pfam" id="PF02371">
    <property type="entry name" value="Transposase_20"/>
    <property type="match status" value="1"/>
</dbReference>
<dbReference type="EMBL" id="BAAAQM010000123">
    <property type="protein sequence ID" value="GAA2009349.1"/>
    <property type="molecule type" value="Genomic_DNA"/>
</dbReference>
<evidence type="ECO:0000259" key="2">
    <source>
        <dbReference type="Pfam" id="PF02371"/>
    </source>
</evidence>
<dbReference type="Pfam" id="PF01548">
    <property type="entry name" value="DEDD_Tnp_IS110"/>
    <property type="match status" value="1"/>
</dbReference>
<protein>
    <submittedName>
        <fullName evidence="3">IS110 family transposase</fullName>
    </submittedName>
</protein>
<dbReference type="PANTHER" id="PTHR33055">
    <property type="entry name" value="TRANSPOSASE FOR INSERTION SEQUENCE ELEMENT IS1111A"/>
    <property type="match status" value="1"/>
</dbReference>
<dbReference type="InterPro" id="IPR003346">
    <property type="entry name" value="Transposase_20"/>
</dbReference>
<sequence>MEEYAEVVELEQAIEQVARVAAIDIAKASAMVCTRLPAEKNPDRRVQKVFGVKATTNAIAELGDHLVCQGVELVVMEATSDYWRPFFYQLEARGLRCWLVNAREVKNVPGRPKTDKLDAIWLAKLAERGMLRPSFVPPKPIRQLRGLTRLRTALTEDRSRYRNRIEKVLEDACLKVSDKTDGASDLFGTSGRAMLEALVAGERNPATLAELARGRMRVKIPRLVEALTGQFEDHHAYLIGMLLEDHDRLTAQIQELTVRIKQAIATIDPTPPPDDDHPTRMGLLDRLDEIPGVGRDTAAVILAEIGVDMTAFPTPGHLASWAKLTPRTIQSGAKNTHGPAGKGNGWLKGPLGQAAMNAGRTKTFLGARYRRIAKHAPAKKAMVAVARNILEICWILIDDPNARFTDLGPDWHNRHINRTRKTRQAIRELEHLGYTVTLTEAA</sequence>
<comment type="caution">
    <text evidence="3">The sequence shown here is derived from an EMBL/GenBank/DDBJ whole genome shotgun (WGS) entry which is preliminary data.</text>
</comment>
<evidence type="ECO:0000313" key="3">
    <source>
        <dbReference type="EMBL" id="GAA2009349.1"/>
    </source>
</evidence>